<sequence length="331" mass="34774">MVRARQVRCARHGRAAGGICRFGHDEPVRRDFDPPDRSLIRLTHARRRTRPSPGEPLHRSLSPILRRIAHTDSAGNTGGINLYAYVGGDPVNFVDPWGLSEICAPSLWIHSGQPVRDENGNIIGREEGSQLLSTINTCYDFSARNRYDTISFFGGGGGGGGDGRGKEKDSARCRAAAITLRAAHGIRNSDLNHSPANVDSPGQLVGTISTFAGHLAAGGSFSSGAWFHRPSGSYGTFRSWEAGGGLSLGGSNSLFWLEQTTPGGFEGTGVSLAGALLFGGMSAIVARESGSVFDEGTLSFRGSSAGVAGLSGYLRAGGSFEITRTTVSSCK</sequence>
<dbReference type="AlphaFoldDB" id="A0A4S2GZE4"/>
<dbReference type="EMBL" id="SRXW01000003">
    <property type="protein sequence ID" value="TGY88630.1"/>
    <property type="molecule type" value="Genomic_DNA"/>
</dbReference>
<accession>A0A4S2GZE4</accession>
<dbReference type="Proteomes" id="UP000308054">
    <property type="component" value="Unassembled WGS sequence"/>
</dbReference>
<dbReference type="NCBIfam" id="TIGR03696">
    <property type="entry name" value="Rhs_assc_core"/>
    <property type="match status" value="1"/>
</dbReference>
<comment type="caution">
    <text evidence="1">The sequence shown here is derived from an EMBL/GenBank/DDBJ whole genome shotgun (WGS) entry which is preliminary data.</text>
</comment>
<evidence type="ECO:0000313" key="1">
    <source>
        <dbReference type="EMBL" id="TGY88630.1"/>
    </source>
</evidence>
<dbReference type="InterPro" id="IPR022385">
    <property type="entry name" value="Rhs_assc_core"/>
</dbReference>
<reference evidence="1 2" key="1">
    <citation type="journal article" date="2017" name="Int. J. Syst. Evol. Microbiol.">
        <title>Marinicauda algicola sp. nov., isolated from a marine red alga Rhodosorus marinus.</title>
        <authorList>
            <person name="Jeong S.E."/>
            <person name="Jeon S.H."/>
            <person name="Chun B.H."/>
            <person name="Kim D.W."/>
            <person name="Jeon C.O."/>
        </authorList>
    </citation>
    <scope>NUCLEOTIDE SEQUENCE [LARGE SCALE GENOMIC DNA]</scope>
    <source>
        <strain evidence="1 2">JCM 31718</strain>
    </source>
</reference>
<dbReference type="OrthoDB" id="3078518at2"/>
<name>A0A4S2GZE4_9PROT</name>
<evidence type="ECO:0000313" key="2">
    <source>
        <dbReference type="Proteomes" id="UP000308054"/>
    </source>
</evidence>
<protein>
    <recommendedName>
        <fullName evidence="3">RHS repeat-associated core domain-containing protein</fullName>
    </recommendedName>
</protein>
<organism evidence="1 2">
    <name type="scientific">Marinicauda algicola</name>
    <dbReference type="NCBI Taxonomy" id="2029849"/>
    <lineage>
        <taxon>Bacteria</taxon>
        <taxon>Pseudomonadati</taxon>
        <taxon>Pseudomonadota</taxon>
        <taxon>Alphaproteobacteria</taxon>
        <taxon>Maricaulales</taxon>
        <taxon>Maricaulaceae</taxon>
        <taxon>Marinicauda</taxon>
    </lineage>
</organism>
<keyword evidence="2" id="KW-1185">Reference proteome</keyword>
<evidence type="ECO:0008006" key="3">
    <source>
        <dbReference type="Google" id="ProtNLM"/>
    </source>
</evidence>
<proteinExistence type="predicted"/>
<gene>
    <name evidence="1" type="ORF">E5163_10160</name>
</gene>
<dbReference type="Gene3D" id="2.180.10.10">
    <property type="entry name" value="RHS repeat-associated core"/>
    <property type="match status" value="1"/>
</dbReference>